<dbReference type="EMBL" id="RRYP01021489">
    <property type="protein sequence ID" value="TNV72647.1"/>
    <property type="molecule type" value="Genomic_DNA"/>
</dbReference>
<name>A0A8J8SVQ7_HALGN</name>
<evidence type="ECO:0000313" key="2">
    <source>
        <dbReference type="Proteomes" id="UP000785679"/>
    </source>
</evidence>
<sequence length="95" mass="11310">MGLIEYTELAIQPNILQKKQLRLFMWAYFYLRTSIHYCKNILSQRQQRVLIFNYLPTPSLFQLSMISRCTNLKNICNLLSQKISKCKICSGTRWT</sequence>
<gene>
    <name evidence="1" type="ORF">FGO68_gene15893</name>
</gene>
<evidence type="ECO:0000313" key="1">
    <source>
        <dbReference type="EMBL" id="TNV72647.1"/>
    </source>
</evidence>
<organism evidence="1 2">
    <name type="scientific">Halteria grandinella</name>
    <dbReference type="NCBI Taxonomy" id="5974"/>
    <lineage>
        <taxon>Eukaryota</taxon>
        <taxon>Sar</taxon>
        <taxon>Alveolata</taxon>
        <taxon>Ciliophora</taxon>
        <taxon>Intramacronucleata</taxon>
        <taxon>Spirotrichea</taxon>
        <taxon>Stichotrichia</taxon>
        <taxon>Sporadotrichida</taxon>
        <taxon>Halteriidae</taxon>
        <taxon>Halteria</taxon>
    </lineage>
</organism>
<dbReference type="AlphaFoldDB" id="A0A8J8SVQ7"/>
<keyword evidence="2" id="KW-1185">Reference proteome</keyword>
<dbReference type="Proteomes" id="UP000785679">
    <property type="component" value="Unassembled WGS sequence"/>
</dbReference>
<protein>
    <submittedName>
        <fullName evidence="1">Uncharacterized protein</fullName>
    </submittedName>
</protein>
<accession>A0A8J8SVQ7</accession>
<proteinExistence type="predicted"/>
<comment type="caution">
    <text evidence="1">The sequence shown here is derived from an EMBL/GenBank/DDBJ whole genome shotgun (WGS) entry which is preliminary data.</text>
</comment>
<reference evidence="1" key="1">
    <citation type="submission" date="2019-06" db="EMBL/GenBank/DDBJ databases">
        <authorList>
            <person name="Zheng W."/>
        </authorList>
    </citation>
    <scope>NUCLEOTIDE SEQUENCE</scope>
    <source>
        <strain evidence="1">QDHG01</strain>
    </source>
</reference>